<feature type="transmembrane region" description="Helical" evidence="9">
    <location>
        <begin position="188"/>
        <end position="208"/>
    </location>
</feature>
<keyword evidence="5" id="KW-0029">Amino-acid transport</keyword>
<evidence type="ECO:0000256" key="4">
    <source>
        <dbReference type="ARBA" id="ARBA00022692"/>
    </source>
</evidence>
<proteinExistence type="inferred from homology"/>
<comment type="similarity">
    <text evidence="8">Belongs to the binding-protein-dependent transport system permease family. LivHM subfamily.</text>
</comment>
<organism evidence="10 11">
    <name type="scientific">candidate division MSBL1 archaeon SCGC-AAA259I09</name>
    <dbReference type="NCBI Taxonomy" id="1698267"/>
    <lineage>
        <taxon>Archaea</taxon>
        <taxon>Methanobacteriati</taxon>
        <taxon>Methanobacteriota</taxon>
        <taxon>candidate division MSBL1</taxon>
    </lineage>
</organism>
<keyword evidence="11" id="KW-1185">Reference proteome</keyword>
<dbReference type="Proteomes" id="UP000070463">
    <property type="component" value="Unassembled WGS sequence"/>
</dbReference>
<evidence type="ECO:0000313" key="11">
    <source>
        <dbReference type="Proteomes" id="UP000070463"/>
    </source>
</evidence>
<feature type="transmembrane region" description="Helical" evidence="9">
    <location>
        <begin position="35"/>
        <end position="55"/>
    </location>
</feature>
<feature type="transmembrane region" description="Helical" evidence="9">
    <location>
        <begin position="254"/>
        <end position="275"/>
    </location>
</feature>
<evidence type="ECO:0000256" key="7">
    <source>
        <dbReference type="ARBA" id="ARBA00023136"/>
    </source>
</evidence>
<dbReference type="InterPro" id="IPR052157">
    <property type="entry name" value="BCAA_transport_permease"/>
</dbReference>
<keyword evidence="6 9" id="KW-1133">Transmembrane helix</keyword>
<gene>
    <name evidence="10" type="ORF">AKJ37_07375</name>
</gene>
<protein>
    <recommendedName>
        <fullName evidence="12">Branched-chain amino acid ABC transporter permease</fullName>
    </recommendedName>
</protein>
<evidence type="ECO:0000256" key="1">
    <source>
        <dbReference type="ARBA" id="ARBA00004651"/>
    </source>
</evidence>
<evidence type="ECO:0000256" key="9">
    <source>
        <dbReference type="SAM" id="Phobius"/>
    </source>
</evidence>
<comment type="subcellular location">
    <subcellularLocation>
        <location evidence="1">Cell membrane</location>
        <topology evidence="1">Multi-pass membrane protein</topology>
    </subcellularLocation>
</comment>
<keyword evidence="7 9" id="KW-0472">Membrane</keyword>
<feature type="transmembrane region" description="Helical" evidence="9">
    <location>
        <begin position="95"/>
        <end position="113"/>
    </location>
</feature>
<feature type="transmembrane region" description="Helical" evidence="9">
    <location>
        <begin position="133"/>
        <end position="157"/>
    </location>
</feature>
<evidence type="ECO:0008006" key="12">
    <source>
        <dbReference type="Google" id="ProtNLM"/>
    </source>
</evidence>
<dbReference type="PATRIC" id="fig|1698267.3.peg.694"/>
<keyword evidence="2" id="KW-0813">Transport</keyword>
<keyword evidence="3" id="KW-1003">Cell membrane</keyword>
<feature type="transmembrane region" description="Helical" evidence="9">
    <location>
        <begin position="220"/>
        <end position="247"/>
    </location>
</feature>
<evidence type="ECO:0000256" key="3">
    <source>
        <dbReference type="ARBA" id="ARBA00022475"/>
    </source>
</evidence>
<dbReference type="AlphaFoldDB" id="A0A133UKG7"/>
<feature type="transmembrane region" description="Helical" evidence="9">
    <location>
        <begin position="6"/>
        <end position="28"/>
    </location>
</feature>
<keyword evidence="4 9" id="KW-0812">Transmembrane</keyword>
<accession>A0A133UKG7</accession>
<dbReference type="GO" id="GO:0005886">
    <property type="term" value="C:plasma membrane"/>
    <property type="evidence" value="ECO:0007669"/>
    <property type="project" value="UniProtKB-SubCell"/>
</dbReference>
<dbReference type="CDD" id="cd06582">
    <property type="entry name" value="TM_PBP1_LivH_like"/>
    <property type="match status" value="1"/>
</dbReference>
<sequence length="288" mass="30674">MAIAQLISMGIMQGGVYALAASGLTLIFSVMKFLNLAHGDLITVGMFGALLLWGAVRLNPFISILPAAVLLFVIGIVLYKTVINKAENAPVENQLLITLGLILVIESLLRIVFGSDYRSLKGFESIGFRIAGIQLVSSWVISFIVAVGCVLSLYFVIRRSDWGRAVRACSQDPEGALMRGINLSRIRMTSFALGVAFAGIAGACFAALRPIYPTAGFDYSVIAIIIVVLGGMGSIVGSLVGGIIIGIIDVFTAYFIGSQVHLVGPFLVFILVLAFKPEGLFGRRGRIA</sequence>
<dbReference type="PANTHER" id="PTHR11795">
    <property type="entry name" value="BRANCHED-CHAIN AMINO ACID TRANSPORT SYSTEM PERMEASE PROTEIN LIVH"/>
    <property type="match status" value="1"/>
</dbReference>
<dbReference type="EMBL" id="LHXR01000171">
    <property type="protein sequence ID" value="KXA94705.1"/>
    <property type="molecule type" value="Genomic_DNA"/>
</dbReference>
<evidence type="ECO:0000256" key="2">
    <source>
        <dbReference type="ARBA" id="ARBA00022448"/>
    </source>
</evidence>
<dbReference type="GO" id="GO:0006865">
    <property type="term" value="P:amino acid transport"/>
    <property type="evidence" value="ECO:0007669"/>
    <property type="project" value="UniProtKB-KW"/>
</dbReference>
<evidence type="ECO:0000256" key="5">
    <source>
        <dbReference type="ARBA" id="ARBA00022970"/>
    </source>
</evidence>
<reference evidence="10 11" key="1">
    <citation type="journal article" date="2016" name="Sci. Rep.">
        <title>Metabolic traits of an uncultured archaeal lineage -MSBL1- from brine pools of the Red Sea.</title>
        <authorList>
            <person name="Mwirichia R."/>
            <person name="Alam I."/>
            <person name="Rashid M."/>
            <person name="Vinu M."/>
            <person name="Ba-Alawi W."/>
            <person name="Anthony Kamau A."/>
            <person name="Kamanda Ngugi D."/>
            <person name="Goker M."/>
            <person name="Klenk H.P."/>
            <person name="Bajic V."/>
            <person name="Stingl U."/>
        </authorList>
    </citation>
    <scope>NUCLEOTIDE SEQUENCE [LARGE SCALE GENOMIC DNA]</scope>
    <source>
        <strain evidence="10">SCGC-AAA259I09</strain>
    </source>
</reference>
<dbReference type="Pfam" id="PF02653">
    <property type="entry name" value="BPD_transp_2"/>
    <property type="match status" value="1"/>
</dbReference>
<evidence type="ECO:0000256" key="8">
    <source>
        <dbReference type="ARBA" id="ARBA00037998"/>
    </source>
</evidence>
<feature type="transmembrane region" description="Helical" evidence="9">
    <location>
        <begin position="61"/>
        <end position="83"/>
    </location>
</feature>
<dbReference type="InterPro" id="IPR001851">
    <property type="entry name" value="ABC_transp_permease"/>
</dbReference>
<dbReference type="PANTHER" id="PTHR11795:SF445">
    <property type="entry name" value="AMINO ACID ABC TRANSPORTER PERMEASE PROTEIN"/>
    <property type="match status" value="1"/>
</dbReference>
<name>A0A133UKG7_9EURY</name>
<comment type="caution">
    <text evidence="10">The sequence shown here is derived from an EMBL/GenBank/DDBJ whole genome shotgun (WGS) entry which is preliminary data.</text>
</comment>
<evidence type="ECO:0000256" key="6">
    <source>
        <dbReference type="ARBA" id="ARBA00022989"/>
    </source>
</evidence>
<evidence type="ECO:0000313" key="10">
    <source>
        <dbReference type="EMBL" id="KXA94705.1"/>
    </source>
</evidence>
<dbReference type="GO" id="GO:0022857">
    <property type="term" value="F:transmembrane transporter activity"/>
    <property type="evidence" value="ECO:0007669"/>
    <property type="project" value="InterPro"/>
</dbReference>